<gene>
    <name evidence="1" type="ORF">ASJ81_05720</name>
</gene>
<dbReference type="OrthoDB" id="142838at2157"/>
<dbReference type="AlphaFoldDB" id="A0A2A2HU12"/>
<dbReference type="RefSeq" id="WP_095644354.1">
    <property type="nucleotide sequence ID" value="NZ_LMVP01000179.1"/>
</dbReference>
<proteinExistence type="predicted"/>
<dbReference type="Proteomes" id="UP000218164">
    <property type="component" value="Unassembled WGS sequence"/>
</dbReference>
<reference evidence="1 2" key="1">
    <citation type="journal article" date="2017" name="BMC Genomics">
        <title>Genomic analysis of methanogenic archaea reveals a shift towards energy conservation.</title>
        <authorList>
            <person name="Gilmore S.P."/>
            <person name="Henske J.K."/>
            <person name="Sexton J.A."/>
            <person name="Solomon K.V."/>
            <person name="Seppala S."/>
            <person name="Yoo J.I."/>
            <person name="Huyett L.M."/>
            <person name="Pressman A."/>
            <person name="Cogan J.Z."/>
            <person name="Kivenson V."/>
            <person name="Peng X."/>
            <person name="Tan Y."/>
            <person name="Valentine D.L."/>
            <person name="O'Malley M.A."/>
        </authorList>
    </citation>
    <scope>NUCLEOTIDE SEQUENCE [LARGE SCALE GENOMIC DNA]</scope>
    <source>
        <strain evidence="1 2">MC-15</strain>
    </source>
</reference>
<name>A0A2A2HU12_9EURY</name>
<comment type="caution">
    <text evidence="1">The sequence shown here is derived from an EMBL/GenBank/DDBJ whole genome shotgun (WGS) entry which is preliminary data.</text>
</comment>
<protein>
    <submittedName>
        <fullName evidence="1">Uncharacterized protein</fullName>
    </submittedName>
</protein>
<evidence type="ECO:0000313" key="2">
    <source>
        <dbReference type="Proteomes" id="UP000218164"/>
    </source>
</evidence>
<sequence length="162" mass="17386">MAIFLVSTAFMPTASAYVSREDSGSDSDSMYLGASPMTLNSYFHGIRTDYVTHQVFVGDGTTQATWYSSSPYYANRVTLNSQVSFSGVTISLSLPSGAGFSSSGSTATYTGIWNNVHGAVTHTYQNLQADGLGIFDEDQSDSATFRFGSTDYTVNTHIDLDA</sequence>
<keyword evidence="2" id="KW-1185">Reference proteome</keyword>
<organism evidence="1 2">
    <name type="scientific">Methanosarcina spelaei</name>
    <dbReference type="NCBI Taxonomy" id="1036679"/>
    <lineage>
        <taxon>Archaea</taxon>
        <taxon>Methanobacteriati</taxon>
        <taxon>Methanobacteriota</taxon>
        <taxon>Stenosarchaea group</taxon>
        <taxon>Methanomicrobia</taxon>
        <taxon>Methanosarcinales</taxon>
        <taxon>Methanosarcinaceae</taxon>
        <taxon>Methanosarcina</taxon>
    </lineage>
</organism>
<accession>A0A2A2HU12</accession>
<dbReference type="EMBL" id="LMVP01000179">
    <property type="protein sequence ID" value="PAV12770.1"/>
    <property type="molecule type" value="Genomic_DNA"/>
</dbReference>
<evidence type="ECO:0000313" key="1">
    <source>
        <dbReference type="EMBL" id="PAV12770.1"/>
    </source>
</evidence>